<feature type="region of interest" description="Disordered" evidence="1">
    <location>
        <begin position="1"/>
        <end position="36"/>
    </location>
</feature>
<dbReference type="Proteomes" id="UP001418222">
    <property type="component" value="Unassembled WGS sequence"/>
</dbReference>
<evidence type="ECO:0000256" key="1">
    <source>
        <dbReference type="SAM" id="MobiDB-lite"/>
    </source>
</evidence>
<dbReference type="AlphaFoldDB" id="A0AAP0FWI2"/>
<dbReference type="EMBL" id="JBBWWQ010000019">
    <property type="protein sequence ID" value="KAK8919351.1"/>
    <property type="molecule type" value="Genomic_DNA"/>
</dbReference>
<protein>
    <submittedName>
        <fullName evidence="2">Uncharacterized protein</fullName>
    </submittedName>
</protein>
<feature type="compositionally biased region" description="Polar residues" evidence="1">
    <location>
        <begin position="1"/>
        <end position="11"/>
    </location>
</feature>
<evidence type="ECO:0000313" key="2">
    <source>
        <dbReference type="EMBL" id="KAK8919351.1"/>
    </source>
</evidence>
<evidence type="ECO:0000313" key="3">
    <source>
        <dbReference type="Proteomes" id="UP001418222"/>
    </source>
</evidence>
<proteinExistence type="predicted"/>
<keyword evidence="3" id="KW-1185">Reference proteome</keyword>
<organism evidence="2 3">
    <name type="scientific">Platanthera zijinensis</name>
    <dbReference type="NCBI Taxonomy" id="2320716"/>
    <lineage>
        <taxon>Eukaryota</taxon>
        <taxon>Viridiplantae</taxon>
        <taxon>Streptophyta</taxon>
        <taxon>Embryophyta</taxon>
        <taxon>Tracheophyta</taxon>
        <taxon>Spermatophyta</taxon>
        <taxon>Magnoliopsida</taxon>
        <taxon>Liliopsida</taxon>
        <taxon>Asparagales</taxon>
        <taxon>Orchidaceae</taxon>
        <taxon>Orchidoideae</taxon>
        <taxon>Orchideae</taxon>
        <taxon>Orchidinae</taxon>
        <taxon>Platanthera</taxon>
    </lineage>
</organism>
<accession>A0AAP0FWI2</accession>
<gene>
    <name evidence="2" type="ORF">KSP39_PZI021147</name>
</gene>
<sequence>MVDAQKQSSTLGRRPEVDARRQRRSTLDASGGRRSTPVEVDAQAFGVLADRYFREHQCQVNAFAIASMLAHPFIDDLWWQKTAAVDNHQTAAADNQQIAVVDNHQTAAADNHQTAAADSFQTAAAVKL</sequence>
<name>A0AAP0FWI2_9ASPA</name>
<comment type="caution">
    <text evidence="2">The sequence shown here is derived from an EMBL/GenBank/DDBJ whole genome shotgun (WGS) entry which is preliminary data.</text>
</comment>
<reference evidence="2 3" key="1">
    <citation type="journal article" date="2022" name="Nat. Plants">
        <title>Genomes of leafy and leafless Platanthera orchids illuminate the evolution of mycoheterotrophy.</title>
        <authorList>
            <person name="Li M.H."/>
            <person name="Liu K.W."/>
            <person name="Li Z."/>
            <person name="Lu H.C."/>
            <person name="Ye Q.L."/>
            <person name="Zhang D."/>
            <person name="Wang J.Y."/>
            <person name="Li Y.F."/>
            <person name="Zhong Z.M."/>
            <person name="Liu X."/>
            <person name="Yu X."/>
            <person name="Liu D.K."/>
            <person name="Tu X.D."/>
            <person name="Liu B."/>
            <person name="Hao Y."/>
            <person name="Liao X.Y."/>
            <person name="Jiang Y.T."/>
            <person name="Sun W.H."/>
            <person name="Chen J."/>
            <person name="Chen Y.Q."/>
            <person name="Ai Y."/>
            <person name="Zhai J.W."/>
            <person name="Wu S.S."/>
            <person name="Zhou Z."/>
            <person name="Hsiao Y.Y."/>
            <person name="Wu W.L."/>
            <person name="Chen Y.Y."/>
            <person name="Lin Y.F."/>
            <person name="Hsu J.L."/>
            <person name="Li C.Y."/>
            <person name="Wang Z.W."/>
            <person name="Zhao X."/>
            <person name="Zhong W.Y."/>
            <person name="Ma X.K."/>
            <person name="Ma L."/>
            <person name="Huang J."/>
            <person name="Chen G.Z."/>
            <person name="Huang M.Z."/>
            <person name="Huang L."/>
            <person name="Peng D.H."/>
            <person name="Luo Y.B."/>
            <person name="Zou S.Q."/>
            <person name="Chen S.P."/>
            <person name="Lan S."/>
            <person name="Tsai W.C."/>
            <person name="Van de Peer Y."/>
            <person name="Liu Z.J."/>
        </authorList>
    </citation>
    <scope>NUCLEOTIDE SEQUENCE [LARGE SCALE GENOMIC DNA]</scope>
    <source>
        <strain evidence="2">Lor287</strain>
    </source>
</reference>